<sequence>MTKKIVILFLIFIIPSAYGQNYFISDVFFNKYQEIYEIPQTGFYIEYTKINEIEKFSLFKDLQLIKYKTQKTIKDDKKKLTFYNEKDIKTKEEIYDNLNNKIQEIKYSPKGIILESVDYFYKNNDLIYKEIKILNQKTKTLYYMKDSNGKLLKITGSDFQVWNYGINGEIKSTYFDIKKSKTKVIQYDDQKRHLESIILDNNKIKSREKNQYLDDNEVINTEEKEEGNIKVISKYKGPNLIKKEIYKNNEITEISDFEYNESGNVIVENVTVKENKKEHNTKTKYEYNSDNRLTSKTIYENNLILLKTDYFNDHEYEQEIYYNGNPIFKVRYKNDEIIEEINKDINRDKNGIK</sequence>
<dbReference type="RefSeq" id="WP_025407524.1">
    <property type="nucleotide sequence ID" value="NZ_CP005851.2"/>
</dbReference>
<evidence type="ECO:0000313" key="2">
    <source>
        <dbReference type="Proteomes" id="UP000019331"/>
    </source>
</evidence>
<evidence type="ECO:0000313" key="1">
    <source>
        <dbReference type="EMBL" id="AHH09869.1"/>
    </source>
</evidence>
<accession>A0ABN4CD50</accession>
<dbReference type="EMBL" id="CP005851">
    <property type="protein sequence ID" value="AHH09869.1"/>
    <property type="molecule type" value="Genomic_DNA"/>
</dbReference>
<keyword evidence="2" id="KW-1185">Reference proteome</keyword>
<reference evidence="1" key="1">
    <citation type="submission" date="2016-10" db="EMBL/GenBank/DDBJ databases">
        <title>Comparative Genomics of Relapsing Fever Spirochetes.</title>
        <authorList>
            <person name="Schwan T.G."/>
            <person name="Raffel S.J."/>
            <person name="Porcella S.F."/>
            <person name="Martens C.A."/>
            <person name="Bruno D.P."/>
            <person name="Ricklefs S.M."/>
            <person name="Barbian K.B."/>
        </authorList>
    </citation>
    <scope>NUCLEOTIDE SEQUENCE</scope>
    <source>
        <strain evidence="1">SLO</strain>
    </source>
</reference>
<organism evidence="1 2">
    <name type="scientific">Borrelia parkeri SLO</name>
    <dbReference type="NCBI Taxonomy" id="1313294"/>
    <lineage>
        <taxon>Bacteria</taxon>
        <taxon>Pseudomonadati</taxon>
        <taxon>Spirochaetota</taxon>
        <taxon>Spirochaetia</taxon>
        <taxon>Spirochaetales</taxon>
        <taxon>Borreliaceae</taxon>
        <taxon>Borrelia</taxon>
    </lineage>
</organism>
<protein>
    <submittedName>
        <fullName evidence="1">Uncharacterized protein</fullName>
    </submittedName>
</protein>
<name>A0ABN4CD50_BORPR</name>
<dbReference type="Proteomes" id="UP000019331">
    <property type="component" value="Chromosome"/>
</dbReference>
<gene>
    <name evidence="1" type="ORF">BPA_0061000</name>
</gene>
<proteinExistence type="predicted"/>